<keyword evidence="3" id="KW-1185">Reference proteome</keyword>
<feature type="compositionally biased region" description="Low complexity" evidence="1">
    <location>
        <begin position="49"/>
        <end position="61"/>
    </location>
</feature>
<organism evidence="2 3">
    <name type="scientific">Cystoisospora suis</name>
    <dbReference type="NCBI Taxonomy" id="483139"/>
    <lineage>
        <taxon>Eukaryota</taxon>
        <taxon>Sar</taxon>
        <taxon>Alveolata</taxon>
        <taxon>Apicomplexa</taxon>
        <taxon>Conoidasida</taxon>
        <taxon>Coccidia</taxon>
        <taxon>Eucoccidiorida</taxon>
        <taxon>Eimeriorina</taxon>
        <taxon>Sarcocystidae</taxon>
        <taxon>Cystoisospora</taxon>
    </lineage>
</organism>
<sequence length="175" mass="19769">KKNLVKERREDEENGLEDASDRSESSPPLDSSSSSSLSFYHADWPYVLPKSLSSSSSSFPFSKRRKEGEERQRGAPVSLVDRARCFSFYRLIWRSILSGRLLQAESLAVQRGASWLVEVLRGDDAWLEPYVPFDGSLSSSSSSFSSSSFFRKHPYLFDILTNREVVLLSDSNSLL</sequence>
<dbReference type="RefSeq" id="XP_067917072.1">
    <property type="nucleotide sequence ID" value="XM_068070952.1"/>
</dbReference>
<gene>
    <name evidence="2" type="ORF">CSUI_010851</name>
</gene>
<evidence type="ECO:0000256" key="1">
    <source>
        <dbReference type="SAM" id="MobiDB-lite"/>
    </source>
</evidence>
<dbReference type="GeneID" id="94434163"/>
<feature type="region of interest" description="Disordered" evidence="1">
    <location>
        <begin position="1"/>
        <end position="36"/>
    </location>
</feature>
<evidence type="ECO:0000313" key="2">
    <source>
        <dbReference type="EMBL" id="PHJ15338.1"/>
    </source>
</evidence>
<dbReference type="EMBL" id="MIGC01008556">
    <property type="protein sequence ID" value="PHJ15338.1"/>
    <property type="molecule type" value="Genomic_DNA"/>
</dbReference>
<feature type="region of interest" description="Disordered" evidence="1">
    <location>
        <begin position="49"/>
        <end position="74"/>
    </location>
</feature>
<accession>A0A2C6KF96</accession>
<dbReference type="Proteomes" id="UP000221165">
    <property type="component" value="Unassembled WGS sequence"/>
</dbReference>
<feature type="non-terminal residue" evidence="2">
    <location>
        <position position="1"/>
    </location>
</feature>
<name>A0A2C6KF96_9APIC</name>
<protein>
    <submittedName>
        <fullName evidence="2">Uncharacterized protein</fullName>
    </submittedName>
</protein>
<dbReference type="AlphaFoldDB" id="A0A2C6KF96"/>
<comment type="caution">
    <text evidence="2">The sequence shown here is derived from an EMBL/GenBank/DDBJ whole genome shotgun (WGS) entry which is preliminary data.</text>
</comment>
<feature type="compositionally biased region" description="Low complexity" evidence="1">
    <location>
        <begin position="25"/>
        <end position="36"/>
    </location>
</feature>
<dbReference type="VEuPathDB" id="ToxoDB:CSUI_010851"/>
<reference evidence="2 3" key="1">
    <citation type="journal article" date="2017" name="Int. J. Parasitol.">
        <title>The genome of the protozoan parasite Cystoisospora suis and a reverse vaccinology approach to identify vaccine candidates.</title>
        <authorList>
            <person name="Palmieri N."/>
            <person name="Shrestha A."/>
            <person name="Ruttkowski B."/>
            <person name="Beck T."/>
            <person name="Vogl C."/>
            <person name="Tomley F."/>
            <person name="Blake D.P."/>
            <person name="Joachim A."/>
        </authorList>
    </citation>
    <scope>NUCLEOTIDE SEQUENCE [LARGE SCALE GENOMIC DNA]</scope>
    <source>
        <strain evidence="2 3">Wien I</strain>
    </source>
</reference>
<feature type="non-terminal residue" evidence="2">
    <location>
        <position position="175"/>
    </location>
</feature>
<proteinExistence type="predicted"/>
<evidence type="ECO:0000313" key="3">
    <source>
        <dbReference type="Proteomes" id="UP000221165"/>
    </source>
</evidence>
<feature type="compositionally biased region" description="Basic and acidic residues" evidence="1">
    <location>
        <begin position="1"/>
        <end position="11"/>
    </location>
</feature>